<feature type="signal peptide" evidence="2">
    <location>
        <begin position="1"/>
        <end position="30"/>
    </location>
</feature>
<dbReference type="AlphaFoldDB" id="A0AAV1Z7Z4"/>
<reference evidence="5 6" key="1">
    <citation type="submission" date="2024-04" db="EMBL/GenBank/DDBJ databases">
        <authorList>
            <person name="Rising A."/>
            <person name="Reimegard J."/>
            <person name="Sonavane S."/>
            <person name="Akerstrom W."/>
            <person name="Nylinder S."/>
            <person name="Hedman E."/>
            <person name="Kallberg Y."/>
        </authorList>
    </citation>
    <scope>NUCLEOTIDE SEQUENCE [LARGE SCALE GENOMIC DNA]</scope>
</reference>
<dbReference type="PANTHER" id="PTHR47327">
    <property type="entry name" value="FI18240P1-RELATED"/>
    <property type="match status" value="1"/>
</dbReference>
<dbReference type="CDD" id="cd01099">
    <property type="entry name" value="PAN_AP_HGF"/>
    <property type="match status" value="2"/>
</dbReference>
<name>A0AAV1Z7Z4_9ARAC</name>
<protein>
    <submittedName>
        <fullName evidence="5">Uncharacterized protein</fullName>
    </submittedName>
</protein>
<dbReference type="PANTHER" id="PTHR47327:SF7">
    <property type="entry name" value="GH08941P"/>
    <property type="match status" value="1"/>
</dbReference>
<evidence type="ECO:0000313" key="6">
    <source>
        <dbReference type="Proteomes" id="UP001497382"/>
    </source>
</evidence>
<organism evidence="5 6">
    <name type="scientific">Larinioides sclopetarius</name>
    <dbReference type="NCBI Taxonomy" id="280406"/>
    <lineage>
        <taxon>Eukaryota</taxon>
        <taxon>Metazoa</taxon>
        <taxon>Ecdysozoa</taxon>
        <taxon>Arthropoda</taxon>
        <taxon>Chelicerata</taxon>
        <taxon>Arachnida</taxon>
        <taxon>Araneae</taxon>
        <taxon>Araneomorphae</taxon>
        <taxon>Entelegynae</taxon>
        <taxon>Araneoidea</taxon>
        <taxon>Araneidae</taxon>
        <taxon>Larinioides</taxon>
    </lineage>
</organism>
<feature type="domain" description="Apple" evidence="3">
    <location>
        <begin position="32"/>
        <end position="120"/>
    </location>
</feature>
<evidence type="ECO:0000256" key="1">
    <source>
        <dbReference type="SAM" id="Phobius"/>
    </source>
</evidence>
<feature type="domain" description="Apple" evidence="3">
    <location>
        <begin position="216"/>
        <end position="298"/>
    </location>
</feature>
<feature type="chain" id="PRO_5043584309" evidence="2">
    <location>
        <begin position="31"/>
        <end position="679"/>
    </location>
</feature>
<accession>A0AAV1Z7Z4</accession>
<comment type="caution">
    <text evidence="5">The sequence shown here is derived from an EMBL/GenBank/DDBJ whole genome shotgun (WGS) entry which is preliminary data.</text>
</comment>
<dbReference type="EMBL" id="CAXIEN010000023">
    <property type="protein sequence ID" value="CAL1266424.1"/>
    <property type="molecule type" value="Genomic_DNA"/>
</dbReference>
<evidence type="ECO:0000313" key="5">
    <source>
        <dbReference type="EMBL" id="CAL1266424.1"/>
    </source>
</evidence>
<keyword evidence="1" id="KW-0472">Membrane</keyword>
<evidence type="ECO:0000256" key="2">
    <source>
        <dbReference type="SAM" id="SignalP"/>
    </source>
</evidence>
<dbReference type="GO" id="GO:0009653">
    <property type="term" value="P:anatomical structure morphogenesis"/>
    <property type="evidence" value="ECO:0007669"/>
    <property type="project" value="TreeGrafter"/>
</dbReference>
<dbReference type="PROSITE" id="PS50948">
    <property type="entry name" value="PAN"/>
    <property type="match status" value="3"/>
</dbReference>
<feature type="domain" description="Apple" evidence="3">
    <location>
        <begin position="126"/>
        <end position="209"/>
    </location>
</feature>
<dbReference type="InterPro" id="IPR052774">
    <property type="entry name" value="Celegans_DevNeuronal_Protein"/>
</dbReference>
<dbReference type="Gene3D" id="3.50.4.10">
    <property type="entry name" value="Hepatocyte Growth Factor"/>
    <property type="match status" value="2"/>
</dbReference>
<keyword evidence="1" id="KW-1133">Transmembrane helix</keyword>
<feature type="transmembrane region" description="Helical" evidence="1">
    <location>
        <begin position="623"/>
        <end position="649"/>
    </location>
</feature>
<dbReference type="SUPFAM" id="SSF57414">
    <property type="entry name" value="Hairpin loop containing domain-like"/>
    <property type="match status" value="3"/>
</dbReference>
<gene>
    <name evidence="5" type="ORF">LARSCL_LOCUS3092</name>
</gene>
<keyword evidence="1" id="KW-0812">Transmembrane</keyword>
<evidence type="ECO:0000259" key="3">
    <source>
        <dbReference type="PROSITE" id="PS50948"/>
    </source>
</evidence>
<keyword evidence="6" id="KW-1185">Reference proteome</keyword>
<feature type="domain" description="ZP" evidence="4">
    <location>
        <begin position="304"/>
        <end position="543"/>
    </location>
</feature>
<sequence length="679" mass="75845">MGPPMFHLRFIALLLSYCIIFSSIVSSMSGNCTNGRVTFERTPGLRLPSEEIDQFGPLEFLSKTAPTACYRKCLESDYCDGYFIDHVDQKCILVRKDSQSVPLEGPLQHSSAWSYHRKICLDDAPCHRQWSFDRIPGVQLFGYDDKPLSNIDSRDICLEKCNIEDSFVCRSARYDRLKKTCVLSRHDRRTAPEAFRKSLRQVEYLENQCVTEPSRCMFHQQSGRTLVQGGHVHVHGSAVTREECEQACVNHSDFTCRSFEFDPDSNLCLLSPDDSYSITEGLRPPNAQGRYFYERGSCIEVHMHCEATSMTAIVKVITPFRGRLYALGHPYECYAVSVRANGEVALTMPLHGRTCGTKNLGNGTFVNSVVVQHHPFVLRSTDRRIDVACDYEEVQRKLRGGKQVLEGDLQSLTQVITGLAATPPVRLRVVNASGYEVRGVELGEQLYLKVEMLDESVFGIFGSGLLARSGMGTETVMLIDDRGCPVEPAIFPALEKSGDSKSLVAPFQAFKFASESTVKFQLTVSFCLDVCTPVRCEDEGTKEVHQSYGRRKRSRDMSDTQSLELQSGDVVTDITMETPLFVVSSGKHPQSSEMSNQRKFTTTSEGIEAIQLTEKGLCLTRPVLYTAVLVGSVAQVAFFGLCVLFLVFVRKTRRINRQPVGYMSSRGSVSSKQELCASS</sequence>
<keyword evidence="2" id="KW-0732">Signal</keyword>
<dbReference type="InterPro" id="IPR003609">
    <property type="entry name" value="Pan_app"/>
</dbReference>
<proteinExistence type="predicted"/>
<dbReference type="Proteomes" id="UP001497382">
    <property type="component" value="Unassembled WGS sequence"/>
</dbReference>
<dbReference type="PROSITE" id="PS51034">
    <property type="entry name" value="ZP_2"/>
    <property type="match status" value="1"/>
</dbReference>
<evidence type="ECO:0000259" key="4">
    <source>
        <dbReference type="PROSITE" id="PS51034"/>
    </source>
</evidence>
<dbReference type="InterPro" id="IPR001507">
    <property type="entry name" value="ZP_dom"/>
</dbReference>
<dbReference type="SMART" id="SM00473">
    <property type="entry name" value="PAN_AP"/>
    <property type="match status" value="3"/>
</dbReference>
<dbReference type="SMART" id="SM00241">
    <property type="entry name" value="ZP"/>
    <property type="match status" value="1"/>
</dbReference>
<dbReference type="Pfam" id="PF00024">
    <property type="entry name" value="PAN_1"/>
    <property type="match status" value="2"/>
</dbReference>